<keyword evidence="3" id="KW-1185">Reference proteome</keyword>
<dbReference type="Proteomes" id="UP001170954">
    <property type="component" value="Unassembled WGS sequence"/>
</dbReference>
<name>A0ABT7NI21_9SPHI</name>
<dbReference type="InterPro" id="IPR036514">
    <property type="entry name" value="SGNH_hydro_sf"/>
</dbReference>
<feature type="domain" description="SGNH hydrolase-type esterase" evidence="1">
    <location>
        <begin position="51"/>
        <end position="213"/>
    </location>
</feature>
<gene>
    <name evidence="2" type="ORF">HX018_01020</name>
</gene>
<dbReference type="CDD" id="cd01822">
    <property type="entry name" value="Lysophospholipase_L1_like"/>
    <property type="match status" value="1"/>
</dbReference>
<dbReference type="PANTHER" id="PTHR30383:SF5">
    <property type="entry name" value="SGNH HYDROLASE-TYPE ESTERASE DOMAIN-CONTAINING PROTEIN"/>
    <property type="match status" value="1"/>
</dbReference>
<comment type="caution">
    <text evidence="2">The sequence shown here is derived from an EMBL/GenBank/DDBJ whole genome shotgun (WGS) entry which is preliminary data.</text>
</comment>
<sequence length="228" mass="24915">MNYIKTTFSTLSAIILLTACNNPQKQQATEQQQDTVVQEATPSEKKQNIVFFGNSLTAGLGLENQTEAFPALIQQKIDSLGLNYTCINAGLSGETSAGGKDRIDWLLKEPIDVFVLELGANDGLRGIKPEATKKNLGEIVDKVIKAYPNCKLVLAGMKVPPSMGEAYFKEFEAIFPALAQEKNMTLVPFLLDNVAGITKLNQQDAVHPTKEGQLILAENVWKHLKGIL</sequence>
<evidence type="ECO:0000259" key="1">
    <source>
        <dbReference type="Pfam" id="PF13472"/>
    </source>
</evidence>
<dbReference type="EMBL" id="JACAGK010000002">
    <property type="protein sequence ID" value="MDM1046833.1"/>
    <property type="molecule type" value="Genomic_DNA"/>
</dbReference>
<proteinExistence type="predicted"/>
<dbReference type="RefSeq" id="WP_286650184.1">
    <property type="nucleotide sequence ID" value="NZ_JACAGK010000002.1"/>
</dbReference>
<dbReference type="SUPFAM" id="SSF52266">
    <property type="entry name" value="SGNH hydrolase"/>
    <property type="match status" value="1"/>
</dbReference>
<dbReference type="Pfam" id="PF13472">
    <property type="entry name" value="Lipase_GDSL_2"/>
    <property type="match status" value="1"/>
</dbReference>
<protein>
    <submittedName>
        <fullName evidence="2">Arylesterase</fullName>
    </submittedName>
</protein>
<reference evidence="2" key="1">
    <citation type="submission" date="2020-06" db="EMBL/GenBank/DDBJ databases">
        <authorList>
            <person name="Dong N."/>
        </authorList>
    </citation>
    <scope>NUCLEOTIDE SEQUENCE</scope>
    <source>
        <strain evidence="2">R1692</strain>
    </source>
</reference>
<evidence type="ECO:0000313" key="3">
    <source>
        <dbReference type="Proteomes" id="UP001170954"/>
    </source>
</evidence>
<accession>A0ABT7NI21</accession>
<dbReference type="PROSITE" id="PS51257">
    <property type="entry name" value="PROKAR_LIPOPROTEIN"/>
    <property type="match status" value="1"/>
</dbReference>
<dbReference type="InterPro" id="IPR051532">
    <property type="entry name" value="Ester_Hydrolysis_Enzymes"/>
</dbReference>
<reference evidence="2" key="2">
    <citation type="journal article" date="2022" name="Sci. Total Environ.">
        <title>Prevalence, transmission, and molecular epidemiology of tet(X)-positive bacteria among humans, animals, and environmental niches in China: An epidemiological, and genomic-based study.</title>
        <authorList>
            <person name="Dong N."/>
            <person name="Zeng Y."/>
            <person name="Cai C."/>
            <person name="Sun C."/>
            <person name="Lu J."/>
            <person name="Liu C."/>
            <person name="Zhou H."/>
            <person name="Sun Q."/>
            <person name="Shu L."/>
            <person name="Wang H."/>
            <person name="Wang Y."/>
            <person name="Wang S."/>
            <person name="Wu C."/>
            <person name="Chan E.W."/>
            <person name="Chen G."/>
            <person name="Shen Z."/>
            <person name="Chen S."/>
            <person name="Zhang R."/>
        </authorList>
    </citation>
    <scope>NUCLEOTIDE SEQUENCE</scope>
    <source>
        <strain evidence="2">R1692</strain>
    </source>
</reference>
<dbReference type="PANTHER" id="PTHR30383">
    <property type="entry name" value="THIOESTERASE 1/PROTEASE 1/LYSOPHOSPHOLIPASE L1"/>
    <property type="match status" value="1"/>
</dbReference>
<organism evidence="2 3">
    <name type="scientific">Sphingobacterium hotanense</name>
    <dbReference type="NCBI Taxonomy" id="649196"/>
    <lineage>
        <taxon>Bacteria</taxon>
        <taxon>Pseudomonadati</taxon>
        <taxon>Bacteroidota</taxon>
        <taxon>Sphingobacteriia</taxon>
        <taxon>Sphingobacteriales</taxon>
        <taxon>Sphingobacteriaceae</taxon>
        <taxon>Sphingobacterium</taxon>
    </lineage>
</organism>
<evidence type="ECO:0000313" key="2">
    <source>
        <dbReference type="EMBL" id="MDM1046833.1"/>
    </source>
</evidence>
<dbReference type="InterPro" id="IPR013830">
    <property type="entry name" value="SGNH_hydro"/>
</dbReference>
<dbReference type="Gene3D" id="3.40.50.1110">
    <property type="entry name" value="SGNH hydrolase"/>
    <property type="match status" value="1"/>
</dbReference>